<feature type="transmembrane region" description="Helical" evidence="1">
    <location>
        <begin position="178"/>
        <end position="202"/>
    </location>
</feature>
<dbReference type="Proteomes" id="UP001240643">
    <property type="component" value="Unassembled WGS sequence"/>
</dbReference>
<gene>
    <name evidence="2" type="ORF">J2Z62_000099</name>
</gene>
<comment type="caution">
    <text evidence="2">The sequence shown here is derived from an EMBL/GenBank/DDBJ whole genome shotgun (WGS) entry which is preliminary data.</text>
</comment>
<proteinExistence type="predicted"/>
<protein>
    <submittedName>
        <fullName evidence="2">Uncharacterized protein</fullName>
    </submittedName>
</protein>
<dbReference type="RefSeq" id="WP_256547644.1">
    <property type="nucleotide sequence ID" value="NZ_CP101809.1"/>
</dbReference>
<keyword evidence="1" id="KW-0812">Transmembrane</keyword>
<keyword evidence="1" id="KW-1133">Transmembrane helix</keyword>
<evidence type="ECO:0000313" key="3">
    <source>
        <dbReference type="Proteomes" id="UP001240643"/>
    </source>
</evidence>
<organism evidence="2 3">
    <name type="scientific">Mycoplasmoides fastidiosum</name>
    <dbReference type="NCBI Taxonomy" id="92758"/>
    <lineage>
        <taxon>Bacteria</taxon>
        <taxon>Bacillati</taxon>
        <taxon>Mycoplasmatota</taxon>
        <taxon>Mycoplasmoidales</taxon>
        <taxon>Mycoplasmoidaceae</taxon>
        <taxon>Mycoplasmoides</taxon>
    </lineage>
</organism>
<keyword evidence="3" id="KW-1185">Reference proteome</keyword>
<dbReference type="EMBL" id="JAUSWO010000001">
    <property type="protein sequence ID" value="MDQ0513661.1"/>
    <property type="molecule type" value="Genomic_DNA"/>
</dbReference>
<reference evidence="2" key="1">
    <citation type="submission" date="2023-07" db="EMBL/GenBank/DDBJ databases">
        <title>Genomic Encyclopedia of Type Strains, Phase IV (KMG-IV): sequencing the most valuable type-strain genomes for metagenomic binning, comparative biology and taxonomic classification.</title>
        <authorList>
            <person name="Goeker M."/>
        </authorList>
    </citation>
    <scope>NUCLEOTIDE SEQUENCE [LARGE SCALE GENOMIC DNA]</scope>
    <source>
        <strain evidence="2">DSM 21204</strain>
    </source>
</reference>
<feature type="transmembrane region" description="Helical" evidence="1">
    <location>
        <begin position="222"/>
        <end position="246"/>
    </location>
</feature>
<feature type="transmembrane region" description="Helical" evidence="1">
    <location>
        <begin position="258"/>
        <end position="284"/>
    </location>
</feature>
<accession>A0ABU0LY80</accession>
<name>A0ABU0LY80_9BACT</name>
<keyword evidence="1" id="KW-0472">Membrane</keyword>
<evidence type="ECO:0000313" key="2">
    <source>
        <dbReference type="EMBL" id="MDQ0513661.1"/>
    </source>
</evidence>
<sequence length="292" mass="33989">MNDNKKPLGDDEIIEDGLDLVGQEVTHKSDLELANLFIVHNNDALYNPEAAFTNIDTGVDEEAEATNLVTGIDEALRRKTLADVQKKQIVFKHLLAEDYRKKWVKAKWKQFTNLFNLENQTYKSKFNYQLETDDWKNYERTRIKRHRNSEIMHGDFLTYSDLQLRNNRSLRKIWSIEILITLLIFSLSVVFMALLSSVRQAFNLTDNSLIGSTLNSISTATYVFSALAIILLIVPYFFLFTSWFVVIKDVDKSRNFHYFMIMFLIFAGIFIVIATGLIITYYSYSFALWIPQ</sequence>
<evidence type="ECO:0000256" key="1">
    <source>
        <dbReference type="SAM" id="Phobius"/>
    </source>
</evidence>